<keyword evidence="2" id="KW-1185">Reference proteome</keyword>
<sequence length="158" mass="17772">MDETEDGSMTVGGIHVVRIQPREHLTQWTFNVGGPARFLVQLRAGANNLVGHLGRRGKWEYSPLKNLLPDDADRPALTVDAPEVKQAITEWVRERKAWWAAHEHGLIITGGNGAWSAICKDPECLQRWTSGDQPWEDVPEAVREQVQAARAIINYRSE</sequence>
<dbReference type="RefSeq" id="WP_273937265.1">
    <property type="nucleotide sequence ID" value="NZ_CP097263.1"/>
</dbReference>
<proteinExistence type="predicted"/>
<gene>
    <name evidence="1" type="ORF">ACFFH7_36380</name>
</gene>
<protein>
    <submittedName>
        <fullName evidence="1">Uncharacterized protein</fullName>
    </submittedName>
</protein>
<dbReference type="Proteomes" id="UP001589810">
    <property type="component" value="Unassembled WGS sequence"/>
</dbReference>
<dbReference type="EMBL" id="JBHLUD010000013">
    <property type="protein sequence ID" value="MFC0547035.1"/>
    <property type="molecule type" value="Genomic_DNA"/>
</dbReference>
<name>A0ABV6N4N3_9PSEU</name>
<evidence type="ECO:0000313" key="2">
    <source>
        <dbReference type="Proteomes" id="UP001589810"/>
    </source>
</evidence>
<comment type="caution">
    <text evidence="1">The sequence shown here is derived from an EMBL/GenBank/DDBJ whole genome shotgun (WGS) entry which is preliminary data.</text>
</comment>
<organism evidence="1 2">
    <name type="scientific">Kutzneria chonburiensis</name>
    <dbReference type="NCBI Taxonomy" id="1483604"/>
    <lineage>
        <taxon>Bacteria</taxon>
        <taxon>Bacillati</taxon>
        <taxon>Actinomycetota</taxon>
        <taxon>Actinomycetes</taxon>
        <taxon>Pseudonocardiales</taxon>
        <taxon>Pseudonocardiaceae</taxon>
        <taxon>Kutzneria</taxon>
    </lineage>
</organism>
<accession>A0ABV6N4N3</accession>
<reference evidence="1 2" key="1">
    <citation type="submission" date="2024-09" db="EMBL/GenBank/DDBJ databases">
        <authorList>
            <person name="Sun Q."/>
            <person name="Mori K."/>
        </authorList>
    </citation>
    <scope>NUCLEOTIDE SEQUENCE [LARGE SCALE GENOMIC DNA]</scope>
    <source>
        <strain evidence="1 2">TBRC 1432</strain>
    </source>
</reference>
<evidence type="ECO:0000313" key="1">
    <source>
        <dbReference type="EMBL" id="MFC0547035.1"/>
    </source>
</evidence>